<proteinExistence type="inferred from homology"/>
<dbReference type="GO" id="GO:0016462">
    <property type="term" value="F:pyrophosphatase activity"/>
    <property type="evidence" value="ECO:0007669"/>
    <property type="project" value="TreeGrafter"/>
</dbReference>
<dbReference type="InterPro" id="IPR030673">
    <property type="entry name" value="PyroPPase_GppA_Ppx"/>
</dbReference>
<evidence type="ECO:0000259" key="4">
    <source>
        <dbReference type="Pfam" id="PF21447"/>
    </source>
</evidence>
<feature type="domain" description="Ppx/GppA phosphatase N-terminal" evidence="3">
    <location>
        <begin position="26"/>
        <end position="305"/>
    </location>
</feature>
<feature type="domain" description="Ppx/GppA phosphatase C-terminal" evidence="4">
    <location>
        <begin position="334"/>
        <end position="472"/>
    </location>
</feature>
<evidence type="ECO:0000313" key="5">
    <source>
        <dbReference type="EMBL" id="HIW02354.1"/>
    </source>
</evidence>
<evidence type="ECO:0000259" key="3">
    <source>
        <dbReference type="Pfam" id="PF02541"/>
    </source>
</evidence>
<dbReference type="CDD" id="cd00077">
    <property type="entry name" value="HDc"/>
    <property type="match status" value="1"/>
</dbReference>
<dbReference type="SUPFAM" id="SSF53067">
    <property type="entry name" value="Actin-like ATPase domain"/>
    <property type="match status" value="2"/>
</dbReference>
<name>A0A9D1Q112_9FIRM</name>
<evidence type="ECO:0000256" key="1">
    <source>
        <dbReference type="ARBA" id="ARBA00007125"/>
    </source>
</evidence>
<reference evidence="5" key="1">
    <citation type="journal article" date="2021" name="PeerJ">
        <title>Extensive microbial diversity within the chicken gut microbiome revealed by metagenomics and culture.</title>
        <authorList>
            <person name="Gilroy R."/>
            <person name="Ravi A."/>
            <person name="Getino M."/>
            <person name="Pursley I."/>
            <person name="Horton D.L."/>
            <person name="Alikhan N.F."/>
            <person name="Baker D."/>
            <person name="Gharbi K."/>
            <person name="Hall N."/>
            <person name="Watson M."/>
            <person name="Adriaenssens E.M."/>
            <person name="Foster-Nyarko E."/>
            <person name="Jarju S."/>
            <person name="Secka A."/>
            <person name="Antonio M."/>
            <person name="Oren A."/>
            <person name="Chaudhuri R.R."/>
            <person name="La Ragione R."/>
            <person name="Hildebrand F."/>
            <person name="Pallen M.J."/>
        </authorList>
    </citation>
    <scope>NUCLEOTIDE SEQUENCE</scope>
    <source>
        <strain evidence="5">12435</strain>
    </source>
</reference>
<comment type="caution">
    <text evidence="5">The sequence shown here is derived from an EMBL/GenBank/DDBJ whole genome shotgun (WGS) entry which is preliminary data.</text>
</comment>
<dbReference type="PANTHER" id="PTHR30005:SF0">
    <property type="entry name" value="RETROGRADE REGULATION PROTEIN 2"/>
    <property type="match status" value="1"/>
</dbReference>
<reference evidence="5" key="2">
    <citation type="submission" date="2021-04" db="EMBL/GenBank/DDBJ databases">
        <authorList>
            <person name="Gilroy R."/>
        </authorList>
    </citation>
    <scope>NUCLEOTIDE SEQUENCE</scope>
    <source>
        <strain evidence="5">12435</strain>
    </source>
</reference>
<evidence type="ECO:0000256" key="2">
    <source>
        <dbReference type="ARBA" id="ARBA00022801"/>
    </source>
</evidence>
<dbReference type="AlphaFoldDB" id="A0A9D1Q112"/>
<dbReference type="Proteomes" id="UP000823990">
    <property type="component" value="Unassembled WGS sequence"/>
</dbReference>
<dbReference type="EMBL" id="DXHS01000058">
    <property type="protein sequence ID" value="HIW02354.1"/>
    <property type="molecule type" value="Genomic_DNA"/>
</dbReference>
<dbReference type="Pfam" id="PF02541">
    <property type="entry name" value="Ppx-GppA"/>
    <property type="match status" value="1"/>
</dbReference>
<keyword evidence="2" id="KW-0378">Hydrolase</keyword>
<dbReference type="Pfam" id="PF21447">
    <property type="entry name" value="Ppx-GppA_III"/>
    <property type="match status" value="1"/>
</dbReference>
<dbReference type="PIRSF" id="PIRSF001267">
    <property type="entry name" value="Pyrophosphatase_GppA_Ppx"/>
    <property type="match status" value="1"/>
</dbReference>
<dbReference type="Gene3D" id="3.30.420.40">
    <property type="match status" value="1"/>
</dbReference>
<dbReference type="InterPro" id="IPR003695">
    <property type="entry name" value="Ppx_GppA_N"/>
</dbReference>
<protein>
    <submittedName>
        <fullName evidence="5">Ppx/GppA family phosphatase</fullName>
    </submittedName>
</protein>
<accession>A0A9D1Q112</accession>
<comment type="similarity">
    <text evidence="1">Belongs to the GppA/Ppx family.</text>
</comment>
<dbReference type="Gene3D" id="1.10.3210.10">
    <property type="entry name" value="Hypothetical protein af1432"/>
    <property type="match status" value="1"/>
</dbReference>
<organism evidence="5 6">
    <name type="scientific">Candidatus Protoclostridium stercorigallinarum</name>
    <dbReference type="NCBI Taxonomy" id="2838741"/>
    <lineage>
        <taxon>Bacteria</taxon>
        <taxon>Bacillati</taxon>
        <taxon>Bacillota</taxon>
        <taxon>Clostridia</taxon>
        <taxon>Candidatus Protoclostridium</taxon>
    </lineage>
</organism>
<dbReference type="InterPro" id="IPR050273">
    <property type="entry name" value="GppA/Ppx_hydrolase"/>
</dbReference>
<gene>
    <name evidence="5" type="ORF">H9892_03360</name>
</gene>
<dbReference type="PANTHER" id="PTHR30005">
    <property type="entry name" value="EXOPOLYPHOSPHATASE"/>
    <property type="match status" value="1"/>
</dbReference>
<dbReference type="SUPFAM" id="SSF109604">
    <property type="entry name" value="HD-domain/PDEase-like"/>
    <property type="match status" value="1"/>
</dbReference>
<dbReference type="CDD" id="cd24052">
    <property type="entry name" value="ASKHA_NBD_HpPPX-GppA-like"/>
    <property type="match status" value="1"/>
</dbReference>
<dbReference type="InterPro" id="IPR043129">
    <property type="entry name" value="ATPase_NBD"/>
</dbReference>
<sequence>MEKIAVIDMGSNLAKLMLAYVLEDGHNDGHFVVFDELQEQVRLGQDMERDGYIKPSRIAQAVKTLKMFKKLCDTNNVDKVYAIATNAVRRAKNQKSFLEEVNATCGFKLRVLSEEEETQLIYHGVINSLDIPKGVIIDISGSSFQLVQYNRRNILNRTTLPFGAITLSDLFNDGNTPPERVSELIEEYIGNQLAEIPWLKEIEPDVQLIGVGGSFRNLATISQRLRRYPLSAIHNYSISKEEFLNIYDTIRVLPVDKRAKIKGLNEERADIFVSALAGMKSFFDSTNFANVVVSASGIREGIMFNHAVPTTLEKPISDIVAHSVYTQLYYCDQNIKHCEQVCNLSIMLYKQLRVLHKLPRMYVKVLRVAALMHDIGVRLKYYAHNKHSFYFILNSTLYGLSHRDMVLAAFVALGHHPSEFNMQEWNKYKDIVQEEDLAAVMKLSVILRIAESLDRSMSGGIKSINCDVLGDSVIMKTEAEGDCTLEIKDALTARAEFAKAYKKNLDIL</sequence>
<dbReference type="InterPro" id="IPR003607">
    <property type="entry name" value="HD/PDEase_dom"/>
</dbReference>
<evidence type="ECO:0000313" key="6">
    <source>
        <dbReference type="Proteomes" id="UP000823990"/>
    </source>
</evidence>
<dbReference type="InterPro" id="IPR048950">
    <property type="entry name" value="Ppx_GppA_C"/>
</dbReference>
<dbReference type="Gene3D" id="3.30.420.150">
    <property type="entry name" value="Exopolyphosphatase. Domain 2"/>
    <property type="match status" value="1"/>
</dbReference>